<dbReference type="AlphaFoldDB" id="A0A2N3KYQ9"/>
<keyword evidence="1" id="KW-0472">Membrane</keyword>
<proteinExistence type="predicted"/>
<dbReference type="Pfam" id="PF01970">
    <property type="entry name" value="TctA"/>
    <property type="match status" value="1"/>
</dbReference>
<feature type="transmembrane region" description="Helical" evidence="1">
    <location>
        <begin position="611"/>
        <end position="642"/>
    </location>
</feature>
<feature type="transmembrane region" description="Helical" evidence="1">
    <location>
        <begin position="560"/>
        <end position="582"/>
    </location>
</feature>
<feature type="transmembrane region" description="Helical" evidence="1">
    <location>
        <begin position="531"/>
        <end position="548"/>
    </location>
</feature>
<feature type="domain" description="DUF1468" evidence="3">
    <location>
        <begin position="535"/>
        <end position="681"/>
    </location>
</feature>
<dbReference type="PANTHER" id="PTHR35342">
    <property type="entry name" value="TRICARBOXYLIC TRANSPORT PROTEIN"/>
    <property type="match status" value="1"/>
</dbReference>
<feature type="transmembrane region" description="Helical" evidence="1">
    <location>
        <begin position="104"/>
        <end position="131"/>
    </location>
</feature>
<organism evidence="4 5">
    <name type="scientific">Thalassospira marina</name>
    <dbReference type="NCBI Taxonomy" id="2048283"/>
    <lineage>
        <taxon>Bacteria</taxon>
        <taxon>Pseudomonadati</taxon>
        <taxon>Pseudomonadota</taxon>
        <taxon>Alphaproteobacteria</taxon>
        <taxon>Rhodospirillales</taxon>
        <taxon>Thalassospiraceae</taxon>
        <taxon>Thalassospira</taxon>
    </lineage>
</organism>
<feature type="transmembrane region" description="Helical" evidence="1">
    <location>
        <begin position="256"/>
        <end position="277"/>
    </location>
</feature>
<evidence type="ECO:0000256" key="1">
    <source>
        <dbReference type="SAM" id="Phobius"/>
    </source>
</evidence>
<protein>
    <submittedName>
        <fullName evidence="4">C4-dicarboxylate ABC transporter permease</fullName>
    </submittedName>
</protein>
<evidence type="ECO:0000313" key="5">
    <source>
        <dbReference type="Proteomes" id="UP000233597"/>
    </source>
</evidence>
<feature type="transmembrane region" description="Helical" evidence="1">
    <location>
        <begin position="389"/>
        <end position="409"/>
    </location>
</feature>
<feature type="transmembrane region" description="Helical" evidence="1">
    <location>
        <begin position="16"/>
        <end position="45"/>
    </location>
</feature>
<dbReference type="InterPro" id="IPR009936">
    <property type="entry name" value="DUF1468"/>
</dbReference>
<dbReference type="EMBL" id="NWTK01000001">
    <property type="protein sequence ID" value="PKR55663.1"/>
    <property type="molecule type" value="Genomic_DNA"/>
</dbReference>
<evidence type="ECO:0000313" key="4">
    <source>
        <dbReference type="EMBL" id="PKR55663.1"/>
    </source>
</evidence>
<accession>A0A2N3KYQ9</accession>
<dbReference type="RefSeq" id="WP_101263657.1">
    <property type="nucleotide sequence ID" value="NZ_NWTK01000001.1"/>
</dbReference>
<gene>
    <name evidence="4" type="ORF">COO20_00075</name>
</gene>
<feature type="transmembrane region" description="Helical" evidence="1">
    <location>
        <begin position="166"/>
        <end position="183"/>
    </location>
</feature>
<sequence>MELLGYLLSALTPLNILMALGGVILGTVIGALPGLSATMAVAVLVPFTFTMDPATGLIALGAIYTGAIYGGAFAAILVNTPGTPSAIATTFDGFPMAKRGDGSLAVTLATLSSVFGGLVGGVFLLLLSPPLAKIALAFGPPEYFWLAMFGLTLISALSVGNTLKGLMGGCLGLMLAMVGVAVVGGDLRFTMNSQILLGGFDIVSALIGLYCIPVLIDLVATRDPHLKIEEGNRGIRLFEALGIAWNSKFNVIRSSILGTVIGVLPGAGGSVAGLVSYSEARRSSKTPEQFGKGAPDGVIATETANNATVGGGFIPTLVLGIPGTPPDAIILGALLVQGIKIGPTLFTQQGEIVYTFIFGLLIATLLMLPAGLLIGRYAYKSIASIPKTMLVPTIAFLTIIGSFAIHSNIHDVQMMFGLGIVGWILNRCGFAPSPIVLGLVLGQIAEQGFVQSYLIGNARGEIATMFFGRPISLGIIALAVFTLLYPFYAHRKKNRELAKQAAENPGRDIMGDAKASATIPKTGLLSQPRDMAGTLVAVILIVICAWALSQTPSMTPMGSVFPTTIASALIAFAAIFVLINILRKPAVKTTNGAPGSKSGSKSGAESTPRRIGLIVAMGLWIAAIPFIGFLAAGIIAFFALIAIANYDGLPARGIVIHLLSGCVIVSAMYFLMAEILLIRMPQGILF</sequence>
<feature type="domain" description="DUF112" evidence="2">
    <location>
        <begin position="16"/>
        <end position="437"/>
    </location>
</feature>
<comment type="caution">
    <text evidence="4">The sequence shown here is derived from an EMBL/GenBank/DDBJ whole genome shotgun (WGS) entry which is preliminary data.</text>
</comment>
<feature type="transmembrane region" description="Helical" evidence="1">
    <location>
        <begin position="143"/>
        <end position="160"/>
    </location>
</feature>
<dbReference type="InterPro" id="IPR002823">
    <property type="entry name" value="DUF112_TM"/>
</dbReference>
<dbReference type="Pfam" id="PF07331">
    <property type="entry name" value="TctB"/>
    <property type="match status" value="1"/>
</dbReference>
<evidence type="ECO:0000259" key="3">
    <source>
        <dbReference type="Pfam" id="PF07331"/>
    </source>
</evidence>
<feature type="transmembrane region" description="Helical" evidence="1">
    <location>
        <begin position="471"/>
        <end position="489"/>
    </location>
</feature>
<name>A0A2N3KYQ9_9PROT</name>
<feature type="transmembrane region" description="Helical" evidence="1">
    <location>
        <begin position="352"/>
        <end position="377"/>
    </location>
</feature>
<feature type="transmembrane region" description="Helical" evidence="1">
    <location>
        <begin position="654"/>
        <end position="678"/>
    </location>
</feature>
<keyword evidence="1" id="KW-0812">Transmembrane</keyword>
<feature type="transmembrane region" description="Helical" evidence="1">
    <location>
        <begin position="195"/>
        <end position="216"/>
    </location>
</feature>
<keyword evidence="1" id="KW-1133">Transmembrane helix</keyword>
<reference evidence="4 5" key="1">
    <citation type="submission" date="2017-09" db="EMBL/GenBank/DDBJ databases">
        <title>Biodiversity and function of Thalassospira species in the particle-attached aromatic-hydrocarbon-degrading consortia from the surface seawater of the South China Sea.</title>
        <authorList>
            <person name="Dong C."/>
            <person name="Liu R."/>
            <person name="Shao Z."/>
        </authorList>
    </citation>
    <scope>NUCLEOTIDE SEQUENCE [LARGE SCALE GENOMIC DNA]</scope>
    <source>
        <strain evidence="4 5">CSC1P2</strain>
    </source>
</reference>
<dbReference type="Proteomes" id="UP000233597">
    <property type="component" value="Unassembled WGS sequence"/>
</dbReference>
<dbReference type="PANTHER" id="PTHR35342:SF5">
    <property type="entry name" value="TRICARBOXYLIC TRANSPORT PROTEIN"/>
    <property type="match status" value="1"/>
</dbReference>
<evidence type="ECO:0000259" key="2">
    <source>
        <dbReference type="Pfam" id="PF01970"/>
    </source>
</evidence>
<dbReference type="OrthoDB" id="7232499at2"/>